<evidence type="ECO:0008006" key="4">
    <source>
        <dbReference type="Google" id="ProtNLM"/>
    </source>
</evidence>
<proteinExistence type="predicted"/>
<evidence type="ECO:0000256" key="1">
    <source>
        <dbReference type="SAM" id="SignalP"/>
    </source>
</evidence>
<dbReference type="EMBL" id="MSCL01000001">
    <property type="protein sequence ID" value="PQJ74175.1"/>
    <property type="molecule type" value="Genomic_DNA"/>
</dbReference>
<dbReference type="InterPro" id="IPR019861">
    <property type="entry name" value="PorP/SprF_Bacteroidetes"/>
</dbReference>
<reference evidence="2 3" key="1">
    <citation type="submission" date="2016-12" db="EMBL/GenBank/DDBJ databases">
        <title>Trade-off between light-utilization and light-protection in marine flavobacteria.</title>
        <authorList>
            <person name="Kumagai Y."/>
            <person name="Yoshizawa S."/>
            <person name="Kogure K."/>
            <person name="Iwasaki W."/>
        </authorList>
    </citation>
    <scope>NUCLEOTIDE SEQUENCE [LARGE SCALE GENOMIC DNA]</scope>
    <source>
        <strain evidence="2 3">KCTC 22729</strain>
    </source>
</reference>
<accession>A0A2S7W961</accession>
<sequence>MKMKKIIIVFLFTVGVTNAQDVIFSQNFLVPETLSSSFTGATKSSKVGTLHRSQWRNYGLKINSNYVYFDTWFEGYRSGLGFSFINHEESGSNYNFNKINLNYSVAFQISDSWFFRPSISAGFGMKSYGFQNILLEDQINANSNIINTSSIDPVLLQNRRSFFDFSSSILFNNDDSWIGITLRHLNKPNISLTANGNVPLDVFLSIHTKYYLPILENNPTWFTNKSKIYFLSNFMMQGSTNRLDIGMQYIFDDQFSFGIVAATNPMKNVDENPFISSISSFVGIKWQGFRFGYSYDFNTSKIINTGGIHEFSVGYDFEVNIRLLDRYKCVSYF</sequence>
<organism evidence="2 3">
    <name type="scientific">Polaribacter gangjinensis</name>
    <dbReference type="NCBI Taxonomy" id="574710"/>
    <lineage>
        <taxon>Bacteria</taxon>
        <taxon>Pseudomonadati</taxon>
        <taxon>Bacteroidota</taxon>
        <taxon>Flavobacteriia</taxon>
        <taxon>Flavobacteriales</taxon>
        <taxon>Flavobacteriaceae</taxon>
    </lineage>
</organism>
<feature type="chain" id="PRO_5015411411" description="Type IX secretion system membrane protein PorP/SprF" evidence="1">
    <location>
        <begin position="20"/>
        <end position="333"/>
    </location>
</feature>
<comment type="caution">
    <text evidence="2">The sequence shown here is derived from an EMBL/GenBank/DDBJ whole genome shotgun (WGS) entry which is preliminary data.</text>
</comment>
<feature type="signal peptide" evidence="1">
    <location>
        <begin position="1"/>
        <end position="19"/>
    </location>
</feature>
<keyword evidence="3" id="KW-1185">Reference proteome</keyword>
<dbReference type="NCBIfam" id="TIGR03519">
    <property type="entry name" value="T9SS_PorP_fam"/>
    <property type="match status" value="1"/>
</dbReference>
<keyword evidence="1" id="KW-0732">Signal</keyword>
<dbReference type="Proteomes" id="UP000237608">
    <property type="component" value="Unassembled WGS sequence"/>
</dbReference>
<name>A0A2S7W961_9FLAO</name>
<evidence type="ECO:0000313" key="3">
    <source>
        <dbReference type="Proteomes" id="UP000237608"/>
    </source>
</evidence>
<gene>
    <name evidence="2" type="ORF">BTO13_02295</name>
</gene>
<evidence type="ECO:0000313" key="2">
    <source>
        <dbReference type="EMBL" id="PQJ74175.1"/>
    </source>
</evidence>
<protein>
    <recommendedName>
        <fullName evidence="4">Type IX secretion system membrane protein PorP/SprF</fullName>
    </recommendedName>
</protein>
<dbReference type="AlphaFoldDB" id="A0A2S7W961"/>
<dbReference type="Pfam" id="PF11751">
    <property type="entry name" value="PorP_SprF"/>
    <property type="match status" value="1"/>
</dbReference>